<evidence type="ECO:0000256" key="1">
    <source>
        <dbReference type="PROSITE-ProRule" id="PRU00169"/>
    </source>
</evidence>
<dbReference type="InterPro" id="IPR011006">
    <property type="entry name" value="CheY-like_superfamily"/>
</dbReference>
<dbReference type="InterPro" id="IPR046947">
    <property type="entry name" value="LytR-like"/>
</dbReference>
<dbReference type="SUPFAM" id="SSF52172">
    <property type="entry name" value="CheY-like"/>
    <property type="match status" value="1"/>
</dbReference>
<name>A0ABV8NKD1_9SPHI</name>
<dbReference type="InterPro" id="IPR007492">
    <property type="entry name" value="LytTR_DNA-bd_dom"/>
</dbReference>
<evidence type="ECO:0000259" key="2">
    <source>
        <dbReference type="PROSITE" id="PS50110"/>
    </source>
</evidence>
<comment type="caution">
    <text evidence="4">The sequence shown here is derived from an EMBL/GenBank/DDBJ whole genome shotgun (WGS) entry which is preliminary data.</text>
</comment>
<dbReference type="PANTHER" id="PTHR37299">
    <property type="entry name" value="TRANSCRIPTIONAL REGULATOR-RELATED"/>
    <property type="match status" value="1"/>
</dbReference>
<gene>
    <name evidence="4" type="ORF">ACFOUY_09515</name>
</gene>
<dbReference type="EMBL" id="JBHSBY010000087">
    <property type="protein sequence ID" value="MFC4196934.1"/>
    <property type="molecule type" value="Genomic_DNA"/>
</dbReference>
<dbReference type="Pfam" id="PF00072">
    <property type="entry name" value="Response_reg"/>
    <property type="match status" value="1"/>
</dbReference>
<dbReference type="SMART" id="SM00448">
    <property type="entry name" value="REC"/>
    <property type="match status" value="1"/>
</dbReference>
<feature type="modified residue" description="4-aspartylphosphate" evidence="1">
    <location>
        <position position="56"/>
    </location>
</feature>
<sequence>MKYKCSIIDDESITIDYIEELIELFPNLELTSTFVDPLKALDKLDKNNQIDILFMDIEMGPISGLDIFPRMRKIAKNIVIVTGHSQYALNAFELNADDFLLKPFNETKFKNVINKILLQANIQGIKEPDEFFYIKGANKNNFIKLCTSGVIAIEGSKNYIDLHIQNRVYTTYLTLKEISEAFSKWPKFMRVHKSFLINTDYIIKVEANTIIMENNLVIPLADSYRSELYSFISNNMLLSKRV</sequence>
<proteinExistence type="predicted"/>
<dbReference type="RefSeq" id="WP_378960274.1">
    <property type="nucleotide sequence ID" value="NZ_JBHRXC010000016.1"/>
</dbReference>
<dbReference type="PROSITE" id="PS50110">
    <property type="entry name" value="RESPONSE_REGULATORY"/>
    <property type="match status" value="1"/>
</dbReference>
<evidence type="ECO:0000259" key="3">
    <source>
        <dbReference type="PROSITE" id="PS50930"/>
    </source>
</evidence>
<dbReference type="Pfam" id="PF04397">
    <property type="entry name" value="LytTR"/>
    <property type="match status" value="1"/>
</dbReference>
<accession>A0ABV8NKD1</accession>
<feature type="domain" description="Response regulatory" evidence="2">
    <location>
        <begin position="4"/>
        <end position="117"/>
    </location>
</feature>
<dbReference type="Gene3D" id="2.40.50.1020">
    <property type="entry name" value="LytTr DNA-binding domain"/>
    <property type="match status" value="1"/>
</dbReference>
<keyword evidence="1" id="KW-0597">Phosphoprotein</keyword>
<dbReference type="PANTHER" id="PTHR37299:SF1">
    <property type="entry name" value="STAGE 0 SPORULATION PROTEIN A HOMOLOG"/>
    <property type="match status" value="1"/>
</dbReference>
<keyword evidence="5" id="KW-1185">Reference proteome</keyword>
<dbReference type="Proteomes" id="UP001595792">
    <property type="component" value="Unassembled WGS sequence"/>
</dbReference>
<feature type="domain" description="HTH LytTR-type" evidence="3">
    <location>
        <begin position="134"/>
        <end position="206"/>
    </location>
</feature>
<protein>
    <submittedName>
        <fullName evidence="4">LytR/AlgR family response regulator transcription factor</fullName>
    </submittedName>
</protein>
<reference evidence="5" key="1">
    <citation type="journal article" date="2019" name="Int. J. Syst. Evol. Microbiol.">
        <title>The Global Catalogue of Microorganisms (GCM) 10K type strain sequencing project: providing services to taxonomists for standard genome sequencing and annotation.</title>
        <authorList>
            <consortium name="The Broad Institute Genomics Platform"/>
            <consortium name="The Broad Institute Genome Sequencing Center for Infectious Disease"/>
            <person name="Wu L."/>
            <person name="Ma J."/>
        </authorList>
    </citation>
    <scope>NUCLEOTIDE SEQUENCE [LARGE SCALE GENOMIC DNA]</scope>
    <source>
        <strain evidence="5">CCM 8689</strain>
    </source>
</reference>
<dbReference type="Gene3D" id="3.40.50.2300">
    <property type="match status" value="1"/>
</dbReference>
<evidence type="ECO:0000313" key="5">
    <source>
        <dbReference type="Proteomes" id="UP001595792"/>
    </source>
</evidence>
<dbReference type="InterPro" id="IPR001789">
    <property type="entry name" value="Sig_transdc_resp-reg_receiver"/>
</dbReference>
<evidence type="ECO:0000313" key="4">
    <source>
        <dbReference type="EMBL" id="MFC4196934.1"/>
    </source>
</evidence>
<dbReference type="PROSITE" id="PS50930">
    <property type="entry name" value="HTH_LYTTR"/>
    <property type="match status" value="1"/>
</dbReference>
<dbReference type="SMART" id="SM00850">
    <property type="entry name" value="LytTR"/>
    <property type="match status" value="1"/>
</dbReference>
<organism evidence="4 5">
    <name type="scientific">Pedobacter jamesrossensis</name>
    <dbReference type="NCBI Taxonomy" id="1908238"/>
    <lineage>
        <taxon>Bacteria</taxon>
        <taxon>Pseudomonadati</taxon>
        <taxon>Bacteroidota</taxon>
        <taxon>Sphingobacteriia</taxon>
        <taxon>Sphingobacteriales</taxon>
        <taxon>Sphingobacteriaceae</taxon>
        <taxon>Pedobacter</taxon>
    </lineage>
</organism>